<comment type="subcellular location">
    <subcellularLocation>
        <location evidence="1">Cytoplasm</location>
    </subcellularLocation>
</comment>
<dbReference type="KEGG" id="smo:SELMODRAFT_232410"/>
<dbReference type="PIRSF" id="PIRSF015601">
    <property type="entry name" value="MTase_slr0722"/>
    <property type="match status" value="1"/>
</dbReference>
<feature type="domain" description="Ribosomal RNA small subunit methyltransferase E PUA-like" evidence="12">
    <location>
        <begin position="23"/>
        <end position="68"/>
    </location>
</feature>
<accession>D8RUF1</accession>
<protein>
    <recommendedName>
        <fullName evidence="3">16S rRNA (uracil(1498)-N(3))-methyltransferase</fullName>
        <ecNumber evidence="3">2.1.1.193</ecNumber>
    </recommendedName>
</protein>
<evidence type="ECO:0000256" key="5">
    <source>
        <dbReference type="ARBA" id="ARBA00022552"/>
    </source>
</evidence>
<dbReference type="Proteomes" id="UP000001514">
    <property type="component" value="Unassembled WGS sequence"/>
</dbReference>
<dbReference type="STRING" id="88036.D8RUF1"/>
<evidence type="ECO:0000256" key="2">
    <source>
        <dbReference type="ARBA" id="ARBA00005528"/>
    </source>
</evidence>
<dbReference type="EC" id="2.1.1.193" evidence="3"/>
<keyword evidence="7" id="KW-0808">Transferase</keyword>
<evidence type="ECO:0000256" key="6">
    <source>
        <dbReference type="ARBA" id="ARBA00022603"/>
    </source>
</evidence>
<dbReference type="InParanoid" id="D8RUF1"/>
<evidence type="ECO:0000256" key="7">
    <source>
        <dbReference type="ARBA" id="ARBA00022679"/>
    </source>
</evidence>
<comment type="catalytic activity">
    <reaction evidence="10">
        <text>uridine(1498) in 16S rRNA + S-adenosyl-L-methionine = N(3)-methyluridine(1498) in 16S rRNA + S-adenosyl-L-homocysteine + H(+)</text>
        <dbReference type="Rhea" id="RHEA:42920"/>
        <dbReference type="Rhea" id="RHEA-COMP:10283"/>
        <dbReference type="Rhea" id="RHEA-COMP:10284"/>
        <dbReference type="ChEBI" id="CHEBI:15378"/>
        <dbReference type="ChEBI" id="CHEBI:57856"/>
        <dbReference type="ChEBI" id="CHEBI:59789"/>
        <dbReference type="ChEBI" id="CHEBI:65315"/>
        <dbReference type="ChEBI" id="CHEBI:74502"/>
        <dbReference type="EC" id="2.1.1.193"/>
    </reaction>
</comment>
<proteinExistence type="inferred from homology"/>
<dbReference type="eggNOG" id="ENOG502QPPV">
    <property type="taxonomic scope" value="Eukaryota"/>
</dbReference>
<dbReference type="InterPro" id="IPR046887">
    <property type="entry name" value="RsmE_PUA-like"/>
</dbReference>
<evidence type="ECO:0000259" key="12">
    <source>
        <dbReference type="Pfam" id="PF20260"/>
    </source>
</evidence>
<reference evidence="13 14" key="1">
    <citation type="journal article" date="2011" name="Science">
        <title>The Selaginella genome identifies genetic changes associated with the evolution of vascular plants.</title>
        <authorList>
            <person name="Banks J.A."/>
            <person name="Nishiyama T."/>
            <person name="Hasebe M."/>
            <person name="Bowman J.L."/>
            <person name="Gribskov M."/>
            <person name="dePamphilis C."/>
            <person name="Albert V.A."/>
            <person name="Aono N."/>
            <person name="Aoyama T."/>
            <person name="Ambrose B.A."/>
            <person name="Ashton N.W."/>
            <person name="Axtell M.J."/>
            <person name="Barker E."/>
            <person name="Barker M.S."/>
            <person name="Bennetzen J.L."/>
            <person name="Bonawitz N.D."/>
            <person name="Chapple C."/>
            <person name="Cheng C."/>
            <person name="Correa L.G."/>
            <person name="Dacre M."/>
            <person name="DeBarry J."/>
            <person name="Dreyer I."/>
            <person name="Elias M."/>
            <person name="Engstrom E.M."/>
            <person name="Estelle M."/>
            <person name="Feng L."/>
            <person name="Finet C."/>
            <person name="Floyd S.K."/>
            <person name="Frommer W.B."/>
            <person name="Fujita T."/>
            <person name="Gramzow L."/>
            <person name="Gutensohn M."/>
            <person name="Harholt J."/>
            <person name="Hattori M."/>
            <person name="Heyl A."/>
            <person name="Hirai T."/>
            <person name="Hiwatashi Y."/>
            <person name="Ishikawa M."/>
            <person name="Iwata M."/>
            <person name="Karol K.G."/>
            <person name="Koehler B."/>
            <person name="Kolukisaoglu U."/>
            <person name="Kubo M."/>
            <person name="Kurata T."/>
            <person name="Lalonde S."/>
            <person name="Li K."/>
            <person name="Li Y."/>
            <person name="Litt A."/>
            <person name="Lyons E."/>
            <person name="Manning G."/>
            <person name="Maruyama T."/>
            <person name="Michael T.P."/>
            <person name="Mikami K."/>
            <person name="Miyazaki S."/>
            <person name="Morinaga S."/>
            <person name="Murata T."/>
            <person name="Mueller-Roeber B."/>
            <person name="Nelson D.R."/>
            <person name="Obara M."/>
            <person name="Oguri Y."/>
            <person name="Olmstead R.G."/>
            <person name="Onodera N."/>
            <person name="Petersen B.L."/>
            <person name="Pils B."/>
            <person name="Prigge M."/>
            <person name="Rensing S.A."/>
            <person name="Riano-Pachon D.M."/>
            <person name="Roberts A.W."/>
            <person name="Sato Y."/>
            <person name="Scheller H.V."/>
            <person name="Schulz B."/>
            <person name="Schulz C."/>
            <person name="Shakirov E.V."/>
            <person name="Shibagaki N."/>
            <person name="Shinohara N."/>
            <person name="Shippen D.E."/>
            <person name="Soerensen I."/>
            <person name="Sotooka R."/>
            <person name="Sugimoto N."/>
            <person name="Sugita M."/>
            <person name="Sumikawa N."/>
            <person name="Tanurdzic M."/>
            <person name="Theissen G."/>
            <person name="Ulvskov P."/>
            <person name="Wakazuki S."/>
            <person name="Weng J.K."/>
            <person name="Willats W.W."/>
            <person name="Wipf D."/>
            <person name="Wolf P.G."/>
            <person name="Yang L."/>
            <person name="Zimmer A.D."/>
            <person name="Zhu Q."/>
            <person name="Mitros T."/>
            <person name="Hellsten U."/>
            <person name="Loque D."/>
            <person name="Otillar R."/>
            <person name="Salamov A."/>
            <person name="Schmutz J."/>
            <person name="Shapiro H."/>
            <person name="Lindquist E."/>
            <person name="Lucas S."/>
            <person name="Rokhsar D."/>
            <person name="Grigoriev I.V."/>
        </authorList>
    </citation>
    <scope>NUCLEOTIDE SEQUENCE [LARGE SCALE GENOMIC DNA]</scope>
</reference>
<gene>
    <name evidence="13" type="ORF">SELMODRAFT_232410</name>
</gene>
<keyword evidence="14" id="KW-1185">Reference proteome</keyword>
<dbReference type="InterPro" id="IPR029026">
    <property type="entry name" value="tRNA_m1G_MTases_N"/>
</dbReference>
<keyword evidence="5" id="KW-0698">rRNA processing</keyword>
<keyword evidence="6" id="KW-0489">Methyltransferase</keyword>
<dbReference type="FunCoup" id="D8RUF1">
    <property type="interactions" value="92"/>
</dbReference>
<dbReference type="SUPFAM" id="SSF75217">
    <property type="entry name" value="alpha/beta knot"/>
    <property type="match status" value="1"/>
</dbReference>
<organism evidence="14">
    <name type="scientific">Selaginella moellendorffii</name>
    <name type="common">Spikemoss</name>
    <dbReference type="NCBI Taxonomy" id="88036"/>
    <lineage>
        <taxon>Eukaryota</taxon>
        <taxon>Viridiplantae</taxon>
        <taxon>Streptophyta</taxon>
        <taxon>Embryophyta</taxon>
        <taxon>Tracheophyta</taxon>
        <taxon>Lycopodiopsida</taxon>
        <taxon>Selaginellales</taxon>
        <taxon>Selaginellaceae</taxon>
        <taxon>Selaginella</taxon>
    </lineage>
</organism>
<dbReference type="HOGENOM" id="CLU_067442_0_0_1"/>
<evidence type="ECO:0000313" key="14">
    <source>
        <dbReference type="Proteomes" id="UP000001514"/>
    </source>
</evidence>
<keyword evidence="8" id="KW-0949">S-adenosyl-L-methionine</keyword>
<dbReference type="GO" id="GO:0070042">
    <property type="term" value="F:rRNA (uridine-N3-)-methyltransferase activity"/>
    <property type="evidence" value="ECO:0000318"/>
    <property type="project" value="GO_Central"/>
</dbReference>
<dbReference type="Gene3D" id="3.40.1280.10">
    <property type="match status" value="1"/>
</dbReference>
<name>D8RUF1_SELML</name>
<dbReference type="PANTHER" id="PTHR30027:SF3">
    <property type="entry name" value="16S RRNA (URACIL(1498)-N(3))-METHYLTRANSFERASE"/>
    <property type="match status" value="1"/>
</dbReference>
<dbReference type="GO" id="GO:0005737">
    <property type="term" value="C:cytoplasm"/>
    <property type="evidence" value="ECO:0007669"/>
    <property type="project" value="UniProtKB-SubCell"/>
</dbReference>
<dbReference type="OMA" id="MLWSDSA"/>
<dbReference type="Pfam" id="PF04452">
    <property type="entry name" value="Methyltrans_RNA"/>
    <property type="match status" value="1"/>
</dbReference>
<evidence type="ECO:0000256" key="4">
    <source>
        <dbReference type="ARBA" id="ARBA00022490"/>
    </source>
</evidence>
<dbReference type="Pfam" id="PF20260">
    <property type="entry name" value="PUA_4"/>
    <property type="match status" value="1"/>
</dbReference>
<dbReference type="Gramene" id="EFJ24192">
    <property type="protein sequence ID" value="EFJ24192"/>
    <property type="gene ID" value="SELMODRAFT_232410"/>
</dbReference>
<evidence type="ECO:0000256" key="10">
    <source>
        <dbReference type="ARBA" id="ARBA00047944"/>
    </source>
</evidence>
<dbReference type="EMBL" id="GL377590">
    <property type="protein sequence ID" value="EFJ24192.1"/>
    <property type="molecule type" value="Genomic_DNA"/>
</dbReference>
<dbReference type="GO" id="GO:0070475">
    <property type="term" value="P:rRNA base methylation"/>
    <property type="evidence" value="ECO:0000318"/>
    <property type="project" value="GO_Central"/>
</dbReference>
<evidence type="ECO:0000256" key="1">
    <source>
        <dbReference type="ARBA" id="ARBA00004496"/>
    </source>
</evidence>
<sequence>MATALPRFYCDSLPTSKGTAVEIDGQEFWHMTKVLRLGQDQRVELFNGRGGIVTAAVSAVRRSNVELVAVEDLCTLPPPVDSENWHLVAAFADLKGGRADWMVEKCTELGARTLTPLATERSTGVCSNRSTRWKRVVLAATKQCQRLHSMELRQSLNISSLKSQVLKNNEDTTAGATEIVEVFNDSSKDIRGGTLIVGPEGDFTDEEKYDLVAAGAMPVGLGPRRLRVETAAIAMLATVMLVSEAKATRRKAKAL</sequence>
<dbReference type="AlphaFoldDB" id="D8RUF1"/>
<dbReference type="NCBIfam" id="TIGR00046">
    <property type="entry name" value="RsmE family RNA methyltransferase"/>
    <property type="match status" value="1"/>
</dbReference>
<feature type="domain" description="Ribosomal RNA small subunit methyltransferase E methyltransferase" evidence="11">
    <location>
        <begin position="85"/>
        <end position="239"/>
    </location>
</feature>
<dbReference type="InterPro" id="IPR006700">
    <property type="entry name" value="RsmE"/>
</dbReference>
<evidence type="ECO:0000256" key="3">
    <source>
        <dbReference type="ARBA" id="ARBA00012328"/>
    </source>
</evidence>
<keyword evidence="4" id="KW-0963">Cytoplasm</keyword>
<evidence type="ECO:0000313" key="13">
    <source>
        <dbReference type="EMBL" id="EFJ24192.1"/>
    </source>
</evidence>
<dbReference type="InterPro" id="IPR029028">
    <property type="entry name" value="Alpha/beta_knot_MTases"/>
</dbReference>
<evidence type="ECO:0000259" key="11">
    <source>
        <dbReference type="Pfam" id="PF04452"/>
    </source>
</evidence>
<comment type="similarity">
    <text evidence="2">Belongs to the RNA methyltransferase RsmE family.</text>
</comment>
<dbReference type="CDD" id="cd18084">
    <property type="entry name" value="RsmE-like"/>
    <property type="match status" value="1"/>
</dbReference>
<dbReference type="SUPFAM" id="SSF88697">
    <property type="entry name" value="PUA domain-like"/>
    <property type="match status" value="1"/>
</dbReference>
<comment type="function">
    <text evidence="9">Specifically methylates the N3 position of the uracil ring of uridine 1498 (m3U1498) in 16S rRNA. Acts on the fully assembled 30S ribosomal subunit.</text>
</comment>
<evidence type="ECO:0000256" key="8">
    <source>
        <dbReference type="ARBA" id="ARBA00022691"/>
    </source>
</evidence>
<dbReference type="InterPro" id="IPR015947">
    <property type="entry name" value="PUA-like_sf"/>
</dbReference>
<dbReference type="Gene3D" id="2.40.240.20">
    <property type="entry name" value="Hypothetical PUA domain-like, domain 1"/>
    <property type="match status" value="1"/>
</dbReference>
<dbReference type="PANTHER" id="PTHR30027">
    <property type="entry name" value="RIBOSOMAL RNA SMALL SUBUNIT METHYLTRANSFERASE E"/>
    <property type="match status" value="1"/>
</dbReference>
<dbReference type="InterPro" id="IPR046886">
    <property type="entry name" value="RsmE_MTase_dom"/>
</dbReference>
<evidence type="ECO:0000256" key="9">
    <source>
        <dbReference type="ARBA" id="ARBA00025699"/>
    </source>
</evidence>